<dbReference type="Gene3D" id="2.20.230.10">
    <property type="entry name" value="Resuscitation-promoting factor rpfb"/>
    <property type="match status" value="1"/>
</dbReference>
<dbReference type="InterPro" id="IPR059180">
    <property type="entry name" value="3D_YorM"/>
</dbReference>
<dbReference type="Pfam" id="PF03990">
    <property type="entry name" value="DUF348"/>
    <property type="match status" value="3"/>
</dbReference>
<dbReference type="EMBL" id="JAGFNZ010000002">
    <property type="protein sequence ID" value="MBW7572881.1"/>
    <property type="molecule type" value="Genomic_DNA"/>
</dbReference>
<dbReference type="Pfam" id="PF07501">
    <property type="entry name" value="G5"/>
    <property type="match status" value="1"/>
</dbReference>
<dbReference type="PANTHER" id="PTHR39160">
    <property type="entry name" value="CELL WALL-BINDING PROTEIN YOCH"/>
    <property type="match status" value="1"/>
</dbReference>
<name>A0ABS7DQM4_9FIRM</name>
<dbReference type="PROSITE" id="PS51109">
    <property type="entry name" value="G5"/>
    <property type="match status" value="1"/>
</dbReference>
<accession>A0ABS7DQM4</accession>
<keyword evidence="1" id="KW-0732">Signal</keyword>
<dbReference type="Proteomes" id="UP000719942">
    <property type="component" value="Unassembled WGS sequence"/>
</dbReference>
<protein>
    <submittedName>
        <fullName evidence="3">G5 domain-containing protein</fullName>
    </submittedName>
</protein>
<proteinExistence type="predicted"/>
<evidence type="ECO:0000259" key="2">
    <source>
        <dbReference type="PROSITE" id="PS51109"/>
    </source>
</evidence>
<dbReference type="RefSeq" id="WP_219965253.1">
    <property type="nucleotide sequence ID" value="NZ_JAGFNZ010000002.1"/>
</dbReference>
<gene>
    <name evidence="3" type="ORF">J5W02_08630</name>
</gene>
<dbReference type="Pfam" id="PF06725">
    <property type="entry name" value="3D"/>
    <property type="match status" value="1"/>
</dbReference>
<organism evidence="3 4">
    <name type="scientific">Caproiciproducens faecalis</name>
    <dbReference type="NCBI Taxonomy" id="2820301"/>
    <lineage>
        <taxon>Bacteria</taxon>
        <taxon>Bacillati</taxon>
        <taxon>Bacillota</taxon>
        <taxon>Clostridia</taxon>
        <taxon>Eubacteriales</taxon>
        <taxon>Acutalibacteraceae</taxon>
        <taxon>Caproiciproducens</taxon>
    </lineage>
</organism>
<dbReference type="SMART" id="SM01208">
    <property type="entry name" value="G5"/>
    <property type="match status" value="1"/>
</dbReference>
<dbReference type="CDD" id="cd14667">
    <property type="entry name" value="3D_containing_proteins"/>
    <property type="match status" value="1"/>
</dbReference>
<sequence>MQFFTRNMVCLQNATKRVVALAIMIIITVSSVITVAAATYNAVIDYNGEKRTVQLYSDGTDEILAAAEIKLGADDLVERSPEQTPGGEIRITVKSAVQTNVHTDGQVKTVTLHYGDTVAQALSLAAVKLEANDLVTPQPAEKLVQGTDIQVKRRFTVSITADGQTKSALVSDGTVAQALDEAGVALGADDLVNVQKDAAVSEGMKINVSRVTYKEVTSIQPVAYQNKNESSASLYKGQTKIKTSGKNGSQSVVTRQKLIEGKVAASEVLSATVLEQPVDQVTAVGTKKKAAGSAVINGNGTVTDQNGKTISYKKCVSGRCTGYTGGGRTSTGKAAAFGLVAVNPKVIPYGSRLYICSPNGKVVYGYAIAADTGGGLMSGRIVADLYFDTVGQCRSFGNRNMNIYVL</sequence>
<dbReference type="InterPro" id="IPR051933">
    <property type="entry name" value="Resuscitation_pf_RpfB"/>
</dbReference>
<dbReference type="PANTHER" id="PTHR39160:SF4">
    <property type="entry name" value="RESUSCITATION-PROMOTING FACTOR RPFB"/>
    <property type="match status" value="1"/>
</dbReference>
<dbReference type="InterPro" id="IPR010611">
    <property type="entry name" value="3D_dom"/>
</dbReference>
<feature type="domain" description="G5" evidence="2">
    <location>
        <begin position="208"/>
        <end position="288"/>
    </location>
</feature>
<evidence type="ECO:0000313" key="3">
    <source>
        <dbReference type="EMBL" id="MBW7572881.1"/>
    </source>
</evidence>
<reference evidence="3 4" key="1">
    <citation type="submission" date="2021-03" db="EMBL/GenBank/DDBJ databases">
        <title>Caproiciproducens sp. nov. isolated from feces of cow.</title>
        <authorList>
            <person name="Choi J.-Y."/>
        </authorList>
    </citation>
    <scope>NUCLEOTIDE SEQUENCE [LARGE SCALE GENOMIC DNA]</scope>
    <source>
        <strain evidence="3 4">AGMB10547</strain>
    </source>
</reference>
<evidence type="ECO:0000313" key="4">
    <source>
        <dbReference type="Proteomes" id="UP000719942"/>
    </source>
</evidence>
<comment type="caution">
    <text evidence="3">The sequence shown here is derived from an EMBL/GenBank/DDBJ whole genome shotgun (WGS) entry which is preliminary data.</text>
</comment>
<dbReference type="InterPro" id="IPR007137">
    <property type="entry name" value="DUF348"/>
</dbReference>
<dbReference type="InterPro" id="IPR011098">
    <property type="entry name" value="G5_dom"/>
</dbReference>
<evidence type="ECO:0000256" key="1">
    <source>
        <dbReference type="ARBA" id="ARBA00022729"/>
    </source>
</evidence>
<keyword evidence="4" id="KW-1185">Reference proteome</keyword>